<keyword evidence="3" id="KW-1185">Reference proteome</keyword>
<gene>
    <name evidence="2" type="ORF">GPUH_LOCUS1715</name>
</gene>
<proteinExistence type="predicted"/>
<name>A0A183CZ24_9BILA</name>
<reference evidence="2 3" key="2">
    <citation type="submission" date="2018-11" db="EMBL/GenBank/DDBJ databases">
        <authorList>
            <consortium name="Pathogen Informatics"/>
        </authorList>
    </citation>
    <scope>NUCLEOTIDE SEQUENCE [LARGE SCALE GENOMIC DNA]</scope>
</reference>
<evidence type="ECO:0000313" key="2">
    <source>
        <dbReference type="EMBL" id="VDK30773.1"/>
    </source>
</evidence>
<dbReference type="OrthoDB" id="10027388at2759"/>
<evidence type="ECO:0000313" key="4">
    <source>
        <dbReference type="WBParaSite" id="GPUH_0000171901-mRNA-1"/>
    </source>
</evidence>
<accession>A0A183CZ24</accession>
<organism evidence="4">
    <name type="scientific">Gongylonema pulchrum</name>
    <dbReference type="NCBI Taxonomy" id="637853"/>
    <lineage>
        <taxon>Eukaryota</taxon>
        <taxon>Metazoa</taxon>
        <taxon>Ecdysozoa</taxon>
        <taxon>Nematoda</taxon>
        <taxon>Chromadorea</taxon>
        <taxon>Rhabditida</taxon>
        <taxon>Spirurina</taxon>
        <taxon>Spiruromorpha</taxon>
        <taxon>Spiruroidea</taxon>
        <taxon>Gongylonematidae</taxon>
        <taxon>Gongylonema</taxon>
    </lineage>
</organism>
<dbReference type="Proteomes" id="UP000271098">
    <property type="component" value="Unassembled WGS sequence"/>
</dbReference>
<protein>
    <submittedName>
        <fullName evidence="4">SGL domain-containing protein</fullName>
    </submittedName>
</protein>
<dbReference type="AlphaFoldDB" id="A0A183CZ24"/>
<evidence type="ECO:0000313" key="3">
    <source>
        <dbReference type="Proteomes" id="UP000271098"/>
    </source>
</evidence>
<dbReference type="EMBL" id="UYRT01002204">
    <property type="protein sequence ID" value="VDK30773.1"/>
    <property type="molecule type" value="Genomic_DNA"/>
</dbReference>
<sequence length="79" mass="8445">MSVVPERMPDSTTAVHPEYDHSPDFMTAASSGGFQQRVLAVKPTKYNVDGTALLDSASQQFCGLGPNGTLIFLDASEQI</sequence>
<feature type="region of interest" description="Disordered" evidence="1">
    <location>
        <begin position="1"/>
        <end position="20"/>
    </location>
</feature>
<dbReference type="WBParaSite" id="GPUH_0000171901-mRNA-1">
    <property type="protein sequence ID" value="GPUH_0000171901-mRNA-1"/>
    <property type="gene ID" value="GPUH_0000171901"/>
</dbReference>
<evidence type="ECO:0000256" key="1">
    <source>
        <dbReference type="SAM" id="MobiDB-lite"/>
    </source>
</evidence>
<reference evidence="4" key="1">
    <citation type="submission" date="2016-06" db="UniProtKB">
        <authorList>
            <consortium name="WormBaseParasite"/>
        </authorList>
    </citation>
    <scope>IDENTIFICATION</scope>
</reference>